<feature type="domain" description="Xylose isomerase-like TIM barrel" evidence="1">
    <location>
        <begin position="19"/>
        <end position="285"/>
    </location>
</feature>
<proteinExistence type="predicted"/>
<dbReference type="KEGG" id="gax:Pan161_45870"/>
<dbReference type="InterPro" id="IPR050312">
    <property type="entry name" value="IolE/XylAMocC-like"/>
</dbReference>
<dbReference type="Proteomes" id="UP000316855">
    <property type="component" value="Chromosome"/>
</dbReference>
<evidence type="ECO:0000313" key="3">
    <source>
        <dbReference type="Proteomes" id="UP000316855"/>
    </source>
</evidence>
<dbReference type="RefSeq" id="WP_145230944.1">
    <property type="nucleotide sequence ID" value="NZ_CP036343.1"/>
</dbReference>
<accession>A0A517VIT4</accession>
<evidence type="ECO:0000313" key="2">
    <source>
        <dbReference type="EMBL" id="QDT92916.1"/>
    </source>
</evidence>
<dbReference type="SUPFAM" id="SSF51658">
    <property type="entry name" value="Xylose isomerase-like"/>
    <property type="match status" value="1"/>
</dbReference>
<dbReference type="EC" id="4.2.1.44" evidence="2"/>
<dbReference type="Pfam" id="PF01261">
    <property type="entry name" value="AP_endonuc_2"/>
    <property type="match status" value="1"/>
</dbReference>
<dbReference type="Gene3D" id="3.20.20.150">
    <property type="entry name" value="Divalent-metal-dependent TIM barrel enzymes"/>
    <property type="match status" value="1"/>
</dbReference>
<dbReference type="PANTHER" id="PTHR12110:SF21">
    <property type="entry name" value="XYLOSE ISOMERASE-LIKE TIM BARREL DOMAIN-CONTAINING PROTEIN"/>
    <property type="match status" value="1"/>
</dbReference>
<dbReference type="InterPro" id="IPR036237">
    <property type="entry name" value="Xyl_isomerase-like_sf"/>
</dbReference>
<dbReference type="EMBL" id="CP036343">
    <property type="protein sequence ID" value="QDT92916.1"/>
    <property type="molecule type" value="Genomic_DNA"/>
</dbReference>
<dbReference type="PANTHER" id="PTHR12110">
    <property type="entry name" value="HYDROXYPYRUVATE ISOMERASE"/>
    <property type="match status" value="1"/>
</dbReference>
<protein>
    <submittedName>
        <fullName evidence="2">Inosose dehydratase</fullName>
        <ecNumber evidence="2">4.2.1.44</ecNumber>
    </submittedName>
</protein>
<dbReference type="OrthoDB" id="9779184at2"/>
<evidence type="ECO:0000259" key="1">
    <source>
        <dbReference type="Pfam" id="PF01261"/>
    </source>
</evidence>
<organism evidence="2 3">
    <name type="scientific">Gimesia algae</name>
    <dbReference type="NCBI Taxonomy" id="2527971"/>
    <lineage>
        <taxon>Bacteria</taxon>
        <taxon>Pseudomonadati</taxon>
        <taxon>Planctomycetota</taxon>
        <taxon>Planctomycetia</taxon>
        <taxon>Planctomycetales</taxon>
        <taxon>Planctomycetaceae</taxon>
        <taxon>Gimesia</taxon>
    </lineage>
</organism>
<name>A0A517VIT4_9PLAN</name>
<reference evidence="2 3" key="1">
    <citation type="submission" date="2019-02" db="EMBL/GenBank/DDBJ databases">
        <title>Deep-cultivation of Planctomycetes and their phenomic and genomic characterization uncovers novel biology.</title>
        <authorList>
            <person name="Wiegand S."/>
            <person name="Jogler M."/>
            <person name="Boedeker C."/>
            <person name="Pinto D."/>
            <person name="Vollmers J."/>
            <person name="Rivas-Marin E."/>
            <person name="Kohn T."/>
            <person name="Peeters S.H."/>
            <person name="Heuer A."/>
            <person name="Rast P."/>
            <person name="Oberbeckmann S."/>
            <person name="Bunk B."/>
            <person name="Jeske O."/>
            <person name="Meyerdierks A."/>
            <person name="Storesund J.E."/>
            <person name="Kallscheuer N."/>
            <person name="Luecker S."/>
            <person name="Lage O.M."/>
            <person name="Pohl T."/>
            <person name="Merkel B.J."/>
            <person name="Hornburger P."/>
            <person name="Mueller R.-W."/>
            <person name="Bruemmer F."/>
            <person name="Labrenz M."/>
            <person name="Spormann A.M."/>
            <person name="Op den Camp H."/>
            <person name="Overmann J."/>
            <person name="Amann R."/>
            <person name="Jetten M.S.M."/>
            <person name="Mascher T."/>
            <person name="Medema M.H."/>
            <person name="Devos D.P."/>
            <person name="Kaster A.-K."/>
            <person name="Ovreas L."/>
            <person name="Rohde M."/>
            <person name="Galperin M.Y."/>
            <person name="Jogler C."/>
        </authorList>
    </citation>
    <scope>NUCLEOTIDE SEQUENCE [LARGE SCALE GENOMIC DNA]</scope>
    <source>
        <strain evidence="2 3">Pan161</strain>
    </source>
</reference>
<sequence length="307" mass="35085">MQLGFVTAILPDYDLRSVFQAAAEIGYDCVEVMCWPEGNDSRRYAGITHISAEQFTDSDVATISQLSDEFGIEISALGYYPNPLCPDPEEAGKYMEHIQKVIAASGKLGINRMNTFIGRDWKKSVDENWPRFLQTWPEIIQSAEQQQVRIGIENCPMSFTQDEWPGGKNLACTPAIWRRMYADIPSKYFGLNYDPSHLVWMQMDYVAPIRDFADRIFHVHAKDVRVDQHRLDQVGIMAYPLDYHTPKLPGLGQVDWGSFFSQLNEIGYQGPVCVEVEDRAYEGSTESCLAALRQCHTYLRNYIPCRE</sequence>
<gene>
    <name evidence="2" type="primary">iolE_3</name>
    <name evidence="2" type="ORF">Pan161_45870</name>
</gene>
<dbReference type="AlphaFoldDB" id="A0A517VIT4"/>
<keyword evidence="3" id="KW-1185">Reference proteome</keyword>
<dbReference type="InterPro" id="IPR013022">
    <property type="entry name" value="Xyl_isomerase-like_TIM-brl"/>
</dbReference>
<dbReference type="GO" id="GO:0050114">
    <property type="term" value="F:myo-inosose-2 dehydratase activity"/>
    <property type="evidence" value="ECO:0007669"/>
    <property type="project" value="UniProtKB-EC"/>
</dbReference>
<keyword evidence="2" id="KW-0456">Lyase</keyword>